<proteinExistence type="predicted"/>
<reference evidence="2" key="1">
    <citation type="journal article" date="2007" name="Nature">
        <title>The grapevine genome sequence suggests ancestral hexaploidization in major angiosperm phyla.</title>
        <authorList>
            <consortium name="The French-Italian Public Consortium for Grapevine Genome Characterization."/>
            <person name="Jaillon O."/>
            <person name="Aury J.-M."/>
            <person name="Noel B."/>
            <person name="Policriti A."/>
            <person name="Clepet C."/>
            <person name="Casagrande A."/>
            <person name="Choisne N."/>
            <person name="Aubourg S."/>
            <person name="Vitulo N."/>
            <person name="Jubin C."/>
            <person name="Vezzi A."/>
            <person name="Legeai F."/>
            <person name="Hugueney P."/>
            <person name="Dasilva C."/>
            <person name="Horner D."/>
            <person name="Mica E."/>
            <person name="Jublot D."/>
            <person name="Poulain J."/>
            <person name="Bruyere C."/>
            <person name="Billault A."/>
            <person name="Segurens B."/>
            <person name="Gouyvenoux M."/>
            <person name="Ugarte E."/>
            <person name="Cattonaro F."/>
            <person name="Anthouard V."/>
            <person name="Vico V."/>
            <person name="Del Fabbro C."/>
            <person name="Alaux M."/>
            <person name="Di Gaspero G."/>
            <person name="Dumas V."/>
            <person name="Felice N."/>
            <person name="Paillard S."/>
            <person name="Juman I."/>
            <person name="Moroldo M."/>
            <person name="Scalabrin S."/>
            <person name="Canaguier A."/>
            <person name="Le Clainche I."/>
            <person name="Malacrida G."/>
            <person name="Durand E."/>
            <person name="Pesole G."/>
            <person name="Laucou V."/>
            <person name="Chatelet P."/>
            <person name="Merdinoglu D."/>
            <person name="Delledonne M."/>
            <person name="Pezzotti M."/>
            <person name="Lecharny A."/>
            <person name="Scarpelli C."/>
            <person name="Artiguenave F."/>
            <person name="Pe M.E."/>
            <person name="Valle G."/>
            <person name="Morgante M."/>
            <person name="Caboche M."/>
            <person name="Adam-Blondon A.-F."/>
            <person name="Weissenbach J."/>
            <person name="Quetier F."/>
            <person name="Wincker P."/>
        </authorList>
    </citation>
    <scope>NUCLEOTIDE SEQUENCE [LARGE SCALE GENOMIC DNA]</scope>
    <source>
        <strain evidence="2">cv. Pinot noir / PN40024</strain>
    </source>
</reference>
<organism evidence="1 2">
    <name type="scientific">Vitis vinifera</name>
    <name type="common">Grape</name>
    <dbReference type="NCBI Taxonomy" id="29760"/>
    <lineage>
        <taxon>Eukaryota</taxon>
        <taxon>Viridiplantae</taxon>
        <taxon>Streptophyta</taxon>
        <taxon>Embryophyta</taxon>
        <taxon>Tracheophyta</taxon>
        <taxon>Spermatophyta</taxon>
        <taxon>Magnoliopsida</taxon>
        <taxon>eudicotyledons</taxon>
        <taxon>Gunneridae</taxon>
        <taxon>Pentapetalae</taxon>
        <taxon>rosids</taxon>
        <taxon>Vitales</taxon>
        <taxon>Vitaceae</taxon>
        <taxon>Viteae</taxon>
        <taxon>Vitis</taxon>
    </lineage>
</organism>
<evidence type="ECO:0000313" key="1">
    <source>
        <dbReference type="EMBL" id="CCB59791.1"/>
    </source>
</evidence>
<dbReference type="PaxDb" id="29760-VIT_11s0037g00920.t01"/>
<dbReference type="EMBL" id="FN596499">
    <property type="protein sequence ID" value="CCB59791.1"/>
    <property type="molecule type" value="Genomic_DNA"/>
</dbReference>
<accession>F6HYM7</accession>
<dbReference type="HOGENOM" id="CLU_3378022_0_0_1"/>
<evidence type="ECO:0000313" key="2">
    <source>
        <dbReference type="Proteomes" id="UP000009183"/>
    </source>
</evidence>
<protein>
    <submittedName>
        <fullName evidence="1">Uncharacterized protein</fullName>
    </submittedName>
</protein>
<dbReference type="Proteomes" id="UP000009183">
    <property type="component" value="Chromosome 11"/>
</dbReference>
<name>F6HYM7_VITVI</name>
<keyword evidence="2" id="KW-1185">Reference proteome</keyword>
<dbReference type="InParanoid" id="F6HYM7"/>
<gene>
    <name evidence="1" type="ordered locus">VIT_11s0037g00920</name>
</gene>
<dbReference type="AlphaFoldDB" id="F6HYM7"/>
<sequence length="34" mass="4121">MSRSIHIYYRQCFAWKLPRACSVDKIRSLLFPFS</sequence>